<dbReference type="KEGG" id="bpg:Bathy13g01650"/>
<evidence type="ECO:0000313" key="3">
    <source>
        <dbReference type="Proteomes" id="UP000198341"/>
    </source>
</evidence>
<gene>
    <name evidence="2" type="ordered locus">Bathy13g01650</name>
</gene>
<evidence type="ECO:0000256" key="1">
    <source>
        <dbReference type="SAM" id="MobiDB-lite"/>
    </source>
</evidence>
<name>K8EMN1_9CHLO</name>
<dbReference type="eggNOG" id="ENOG502SB0Y">
    <property type="taxonomic scope" value="Eukaryota"/>
</dbReference>
<dbReference type="GeneID" id="19012117"/>
<reference evidence="2 3" key="1">
    <citation type="submission" date="2011-10" db="EMBL/GenBank/DDBJ databases">
        <authorList>
            <person name="Genoscope - CEA"/>
        </authorList>
    </citation>
    <scope>NUCLEOTIDE SEQUENCE [LARGE SCALE GENOMIC DNA]</scope>
    <source>
        <strain evidence="2 3">RCC 1105</strain>
    </source>
</reference>
<protein>
    <submittedName>
        <fullName evidence="2">Uncharacterized protein</fullName>
    </submittedName>
</protein>
<accession>K8EMN1</accession>
<proteinExistence type="predicted"/>
<dbReference type="Proteomes" id="UP000198341">
    <property type="component" value="Chromosome 13"/>
</dbReference>
<sequence>MATLASSHFLSPAAIASSFHRRHLCQRCRKRKRAPTTNKKSSNRPIPIPLSALSIEEEEQDVSHFINLKNGIEALPVLREHFPHKHINFMRMQSTLCERGDMEKIMLEVDANLLLKLATDRPCVIYDYGSRSEETGLPRSFWYGLESMMYFLRHEWGFDGYGEEDNIGCTDGRRRREVVLRGKKCTKEIERKRTFFSKSLKKKIRYYRQFIPETHSRELKVIGAYKLTAHDGDREYYKETLNEHLRIQSSTSRSRSHDDDRNDDNGDDDSLEATIEKLEQLGFKIFRGGDREQEWLDMIKSSSSSTGT</sequence>
<evidence type="ECO:0000313" key="2">
    <source>
        <dbReference type="EMBL" id="CCO19452.1"/>
    </source>
</evidence>
<organism evidence="2 3">
    <name type="scientific">Bathycoccus prasinos</name>
    <dbReference type="NCBI Taxonomy" id="41875"/>
    <lineage>
        <taxon>Eukaryota</taxon>
        <taxon>Viridiplantae</taxon>
        <taxon>Chlorophyta</taxon>
        <taxon>Mamiellophyceae</taxon>
        <taxon>Mamiellales</taxon>
        <taxon>Bathycoccaceae</taxon>
        <taxon>Bathycoccus</taxon>
    </lineage>
</organism>
<feature type="compositionally biased region" description="Basic and acidic residues" evidence="1">
    <location>
        <begin position="255"/>
        <end position="264"/>
    </location>
</feature>
<dbReference type="AlphaFoldDB" id="K8EMN1"/>
<dbReference type="EMBL" id="FO082266">
    <property type="protein sequence ID" value="CCO19452.1"/>
    <property type="molecule type" value="Genomic_DNA"/>
</dbReference>
<feature type="region of interest" description="Disordered" evidence="1">
    <location>
        <begin position="247"/>
        <end position="270"/>
    </location>
</feature>
<dbReference type="OrthoDB" id="5682at2759"/>
<keyword evidence="3" id="KW-1185">Reference proteome</keyword>
<dbReference type="RefSeq" id="XP_007509649.1">
    <property type="nucleotide sequence ID" value="XM_007509587.1"/>
</dbReference>